<gene>
    <name evidence="2" type="ORF">CRP01_23650</name>
</gene>
<evidence type="ECO:0000259" key="1">
    <source>
        <dbReference type="Pfam" id="PF14130"/>
    </source>
</evidence>
<dbReference type="AlphaFoldDB" id="A0A2D0N801"/>
<dbReference type="Proteomes" id="UP000223913">
    <property type="component" value="Unassembled WGS sequence"/>
</dbReference>
<dbReference type="Pfam" id="PF14130">
    <property type="entry name" value="Cap4_nuclease"/>
    <property type="match status" value="1"/>
</dbReference>
<dbReference type="InterPro" id="IPR025382">
    <property type="entry name" value="Cap4-like_endonuclease_dom"/>
</dbReference>
<dbReference type="EMBL" id="PDUD01000028">
    <property type="protein sequence ID" value="PHN03873.1"/>
    <property type="molecule type" value="Genomic_DNA"/>
</dbReference>
<comment type="caution">
    <text evidence="2">The sequence shown here is derived from an EMBL/GenBank/DDBJ whole genome shotgun (WGS) entry which is preliminary data.</text>
</comment>
<dbReference type="OrthoDB" id="2512601at2"/>
<evidence type="ECO:0000313" key="3">
    <source>
        <dbReference type="Proteomes" id="UP000223913"/>
    </source>
</evidence>
<accession>A0A2D0N801</accession>
<organism evidence="2 3">
    <name type="scientific">Flavilitoribacter nigricans (strain ATCC 23147 / DSM 23189 / NBRC 102662 / NCIMB 1420 / SS-2)</name>
    <name type="common">Lewinella nigricans</name>
    <dbReference type="NCBI Taxonomy" id="1122177"/>
    <lineage>
        <taxon>Bacteria</taxon>
        <taxon>Pseudomonadati</taxon>
        <taxon>Bacteroidota</taxon>
        <taxon>Saprospiria</taxon>
        <taxon>Saprospirales</taxon>
        <taxon>Lewinellaceae</taxon>
        <taxon>Flavilitoribacter</taxon>
    </lineage>
</organism>
<protein>
    <recommendedName>
        <fullName evidence="1">CD-NTase associated protein 4-like DNA endonuclease domain-containing protein</fullName>
    </recommendedName>
</protein>
<name>A0A2D0N801_FLAN2</name>
<evidence type="ECO:0000313" key="2">
    <source>
        <dbReference type="EMBL" id="PHN03873.1"/>
    </source>
</evidence>
<feature type="domain" description="CD-NTase associated protein 4-like DNA endonuclease" evidence="1">
    <location>
        <begin position="11"/>
        <end position="207"/>
    </location>
</feature>
<dbReference type="GO" id="GO:0004518">
    <property type="term" value="F:nuclease activity"/>
    <property type="evidence" value="ECO:0007669"/>
    <property type="project" value="InterPro"/>
</dbReference>
<proteinExistence type="predicted"/>
<keyword evidence="3" id="KW-1185">Reference proteome</keyword>
<sequence>MKPDQTAATNDPGDETLKRYRFQATYSAIMSIGLLNDGKTKFQEIFCEHHEDILVKKINGKFIGIQVKTQDLSRGAFNSGDDAINKTLHRFVDLYQSFPDSFERFVIASNTGFSNKKEVSSLTYILEEAQKPQSLCDPKVIKWIQKKAKKYGCLDSDFLNVLKMIVLDPGLSGLDEINYKLIQLLSQEDIFKDKTLSELGKIADNLVMHHLNASSLKITNPLNSYFAYSDDPENEKTKEKIDGKRFTKEKISQFFLEHQSENIAIELKDKLPETDKISSSQKLEVKLDSGGISYENMLLLKDNKYSMEEKLVSWLHKWGEAKTTKKYNQVKSIVHGECQLAYDKCYKKGNLITGNPKFGTEMLVNLKENLKDRYSTDKELFFDCFPEHLYGMAGILTEECKVWWSKKFKI</sequence>
<dbReference type="RefSeq" id="WP_099152586.1">
    <property type="nucleotide sequence ID" value="NZ_PDUD01000028.1"/>
</dbReference>
<reference evidence="2 3" key="1">
    <citation type="submission" date="2017-10" db="EMBL/GenBank/DDBJ databases">
        <title>The draft genome sequence of Lewinella nigricans NBRC 102662.</title>
        <authorList>
            <person name="Wang K."/>
        </authorList>
    </citation>
    <scope>NUCLEOTIDE SEQUENCE [LARGE SCALE GENOMIC DNA]</scope>
    <source>
        <strain evidence="2 3">NBRC 102662</strain>
    </source>
</reference>